<dbReference type="Gene3D" id="1.10.530.10">
    <property type="match status" value="1"/>
</dbReference>
<dbReference type="InterPro" id="IPR023346">
    <property type="entry name" value="Lysozyme-like_dom_sf"/>
</dbReference>
<dbReference type="GO" id="GO:0016998">
    <property type="term" value="P:cell wall macromolecule catabolic process"/>
    <property type="evidence" value="ECO:0007669"/>
    <property type="project" value="InterPro"/>
</dbReference>
<keyword evidence="5" id="KW-1185">Reference proteome</keyword>
<dbReference type="EMBL" id="OV725081">
    <property type="protein sequence ID" value="CAH1401034.1"/>
    <property type="molecule type" value="Genomic_DNA"/>
</dbReference>
<dbReference type="PANTHER" id="PTHR22595">
    <property type="entry name" value="CHITINASE-RELATED"/>
    <property type="match status" value="1"/>
</dbReference>
<dbReference type="PANTHER" id="PTHR22595:SF79">
    <property type="entry name" value="CHITINASE 12"/>
    <property type="match status" value="1"/>
</dbReference>
<keyword evidence="1" id="KW-0611">Plant defense</keyword>
<name>A0A9P0MQA6_NEZVI</name>
<dbReference type="Pfam" id="PF00182">
    <property type="entry name" value="Glyco_hydro_19"/>
    <property type="match status" value="1"/>
</dbReference>
<dbReference type="InterPro" id="IPR000726">
    <property type="entry name" value="Glyco_hydro_19_cat"/>
</dbReference>
<reference evidence="4" key="1">
    <citation type="submission" date="2022-01" db="EMBL/GenBank/DDBJ databases">
        <authorList>
            <person name="King R."/>
        </authorList>
    </citation>
    <scope>NUCLEOTIDE SEQUENCE</scope>
</reference>
<evidence type="ECO:0000313" key="5">
    <source>
        <dbReference type="Proteomes" id="UP001152798"/>
    </source>
</evidence>
<dbReference type="GO" id="GO:0006032">
    <property type="term" value="P:chitin catabolic process"/>
    <property type="evidence" value="ECO:0007669"/>
    <property type="project" value="InterPro"/>
</dbReference>
<dbReference type="GO" id="GO:0006952">
    <property type="term" value="P:defense response"/>
    <property type="evidence" value="ECO:0007669"/>
    <property type="project" value="UniProtKB-KW"/>
</dbReference>
<dbReference type="GO" id="GO:0004568">
    <property type="term" value="F:chitinase activity"/>
    <property type="evidence" value="ECO:0007669"/>
    <property type="project" value="InterPro"/>
</dbReference>
<keyword evidence="2" id="KW-1015">Disulfide bond</keyword>
<dbReference type="Proteomes" id="UP001152798">
    <property type="component" value="Chromosome 5"/>
</dbReference>
<evidence type="ECO:0000259" key="3">
    <source>
        <dbReference type="Pfam" id="PF00182"/>
    </source>
</evidence>
<dbReference type="OrthoDB" id="5985073at2759"/>
<dbReference type="AlphaFoldDB" id="A0A9P0MQA6"/>
<gene>
    <name evidence="4" type="ORF">NEZAVI_LOCUS10142</name>
</gene>
<evidence type="ECO:0000313" key="4">
    <source>
        <dbReference type="EMBL" id="CAH1401034.1"/>
    </source>
</evidence>
<accession>A0A9P0MQA6</accession>
<feature type="domain" description="Glycoside hydrolase family 19 catalytic" evidence="3">
    <location>
        <begin position="71"/>
        <end position="167"/>
    </location>
</feature>
<dbReference type="CDD" id="cd00325">
    <property type="entry name" value="chitinase_GH19"/>
    <property type="match status" value="1"/>
</dbReference>
<sequence>MMSRISFLVRPSSHFVLEVVALQTVQCAKKPLRITWDQFRSAITANGFPTPNEAQYEGFVHTLEYAGIKDKRMAAMFLAQLIHESGGLQFKEELAYKDKDDDPYKSSIDVPGKRYYGRGYIQLSWAENYLSASKGIYGDDRLLQNPDLVAKDEDAAFLTAGWYWKNRVAVVPGVQKGRFGDSTRAINGVVECNGEYLENSKNRFKYYKMVFQIFGAKGKPDERGCYN</sequence>
<evidence type="ECO:0000256" key="2">
    <source>
        <dbReference type="ARBA" id="ARBA00023157"/>
    </source>
</evidence>
<dbReference type="SUPFAM" id="SSF53955">
    <property type="entry name" value="Lysozyme-like"/>
    <property type="match status" value="1"/>
</dbReference>
<proteinExistence type="predicted"/>
<evidence type="ECO:0000256" key="1">
    <source>
        <dbReference type="ARBA" id="ARBA00022821"/>
    </source>
</evidence>
<organism evidence="4 5">
    <name type="scientific">Nezara viridula</name>
    <name type="common">Southern green stink bug</name>
    <name type="synonym">Cimex viridulus</name>
    <dbReference type="NCBI Taxonomy" id="85310"/>
    <lineage>
        <taxon>Eukaryota</taxon>
        <taxon>Metazoa</taxon>
        <taxon>Ecdysozoa</taxon>
        <taxon>Arthropoda</taxon>
        <taxon>Hexapoda</taxon>
        <taxon>Insecta</taxon>
        <taxon>Pterygota</taxon>
        <taxon>Neoptera</taxon>
        <taxon>Paraneoptera</taxon>
        <taxon>Hemiptera</taxon>
        <taxon>Heteroptera</taxon>
        <taxon>Panheteroptera</taxon>
        <taxon>Pentatomomorpha</taxon>
        <taxon>Pentatomoidea</taxon>
        <taxon>Pentatomidae</taxon>
        <taxon>Pentatominae</taxon>
        <taxon>Nezara</taxon>
    </lineage>
</organism>
<protein>
    <recommendedName>
        <fullName evidence="3">Glycoside hydrolase family 19 catalytic domain-containing protein</fullName>
    </recommendedName>
</protein>